<evidence type="ECO:0000313" key="9">
    <source>
        <dbReference type="Proteomes" id="UP001362999"/>
    </source>
</evidence>
<dbReference type="AlphaFoldDB" id="A0AAW0DUI4"/>
<feature type="chain" id="PRO_5043945491" evidence="6">
    <location>
        <begin position="20"/>
        <end position="654"/>
    </location>
</feature>
<dbReference type="GO" id="GO:0006680">
    <property type="term" value="P:glucosylceramide catabolic process"/>
    <property type="evidence" value="ECO:0007669"/>
    <property type="project" value="TreeGrafter"/>
</dbReference>
<dbReference type="GO" id="GO:0004348">
    <property type="term" value="F:glucosylceramidase activity"/>
    <property type="evidence" value="ECO:0007669"/>
    <property type="project" value="InterPro"/>
</dbReference>
<dbReference type="Gene3D" id="3.20.20.80">
    <property type="entry name" value="Glycosidases"/>
    <property type="match status" value="1"/>
</dbReference>
<evidence type="ECO:0000256" key="4">
    <source>
        <dbReference type="RuleBase" id="RU361188"/>
    </source>
</evidence>
<organism evidence="8 9">
    <name type="scientific">Favolaschia claudopus</name>
    <dbReference type="NCBI Taxonomy" id="2862362"/>
    <lineage>
        <taxon>Eukaryota</taxon>
        <taxon>Fungi</taxon>
        <taxon>Dikarya</taxon>
        <taxon>Basidiomycota</taxon>
        <taxon>Agaricomycotina</taxon>
        <taxon>Agaricomycetes</taxon>
        <taxon>Agaricomycetidae</taxon>
        <taxon>Agaricales</taxon>
        <taxon>Marasmiineae</taxon>
        <taxon>Mycenaceae</taxon>
        <taxon>Favolaschia</taxon>
    </lineage>
</organism>
<feature type="signal peptide" evidence="6">
    <location>
        <begin position="1"/>
        <end position="19"/>
    </location>
</feature>
<dbReference type="InterPro" id="IPR001139">
    <property type="entry name" value="Glyco_hydro_30"/>
</dbReference>
<protein>
    <submittedName>
        <fullName evidence="8">Glucan endo-1,6-beta-glucosidase</fullName>
    </submittedName>
</protein>
<dbReference type="PANTHER" id="PTHR11069">
    <property type="entry name" value="GLUCOSYLCERAMIDASE"/>
    <property type="match status" value="1"/>
</dbReference>
<dbReference type="GO" id="GO:0016020">
    <property type="term" value="C:membrane"/>
    <property type="evidence" value="ECO:0007669"/>
    <property type="project" value="GOC"/>
</dbReference>
<dbReference type="SUPFAM" id="SSF51445">
    <property type="entry name" value="(Trans)glycosidases"/>
    <property type="match status" value="1"/>
</dbReference>
<keyword evidence="3 4" id="KW-0378">Hydrolase</keyword>
<evidence type="ECO:0000259" key="7">
    <source>
        <dbReference type="Pfam" id="PF02055"/>
    </source>
</evidence>
<feature type="compositionally biased region" description="Polar residues" evidence="5">
    <location>
        <begin position="544"/>
        <end position="564"/>
    </location>
</feature>
<comment type="similarity">
    <text evidence="1 4">Belongs to the glycosyl hydrolase 30 family.</text>
</comment>
<comment type="caution">
    <text evidence="8">The sequence shown here is derived from an EMBL/GenBank/DDBJ whole genome shotgun (WGS) entry which is preliminary data.</text>
</comment>
<feature type="domain" description="Glycosyl hydrolase family 30 TIM-barrel" evidence="7">
    <location>
        <begin position="70"/>
        <end position="340"/>
    </location>
</feature>
<reference evidence="8 9" key="1">
    <citation type="journal article" date="2024" name="J Genomics">
        <title>Draft genome sequencing and assembly of Favolaschia claudopus CIRM-BRFM 2984 isolated from oak limbs.</title>
        <authorList>
            <person name="Navarro D."/>
            <person name="Drula E."/>
            <person name="Chaduli D."/>
            <person name="Cazenave R."/>
            <person name="Ahrendt S."/>
            <person name="Wang J."/>
            <person name="Lipzen A."/>
            <person name="Daum C."/>
            <person name="Barry K."/>
            <person name="Grigoriev I.V."/>
            <person name="Favel A."/>
            <person name="Rosso M.N."/>
            <person name="Martin F."/>
        </authorList>
    </citation>
    <scope>NUCLEOTIDE SEQUENCE [LARGE SCALE GENOMIC DNA]</scope>
    <source>
        <strain evidence="8 9">CIRM-BRFM 2984</strain>
    </source>
</reference>
<evidence type="ECO:0000256" key="3">
    <source>
        <dbReference type="ARBA" id="ARBA00022801"/>
    </source>
</evidence>
<feature type="compositionally biased region" description="Low complexity" evidence="5">
    <location>
        <begin position="572"/>
        <end position="583"/>
    </location>
</feature>
<dbReference type="Pfam" id="PF02055">
    <property type="entry name" value="Glyco_hydro_30"/>
    <property type="match status" value="1"/>
</dbReference>
<evidence type="ECO:0000256" key="1">
    <source>
        <dbReference type="ARBA" id="ARBA00005382"/>
    </source>
</evidence>
<evidence type="ECO:0000313" key="8">
    <source>
        <dbReference type="EMBL" id="KAK7055091.1"/>
    </source>
</evidence>
<keyword evidence="9" id="KW-1185">Reference proteome</keyword>
<keyword evidence="4" id="KW-0326">Glycosidase</keyword>
<sequence length="654" mass="70383">MRAPALLLSLSFLVTPIASQQIWDIWQTTWDRSKLFTSLAPSTPINFGSPSGIGSADIDVDDTQVFQGVLGVGGTLSDSSALILSQMKSKNSANYNQLLTYMFSPKDGANAAGIGMLTISGYSYIRVPLGASDFSANLYSFDDASGDTSFNSFNIGKAPSYLYSVLKDIQAVNPVLKVHILPWSPPGWMKTSGSMNGGSLQSQYVSIYANYLLKCLQGFKSEGITSLYAISIQNEPQNSQSSYPTTSMTAAVEAQIGIALRTLMNNNGFSAIKLIGFEHNWNSAGSYPVQLMQAAPNAFDGVAFHCYSGTVAQQDTFHNAFPNKDIYFTECSGTIGSDWWSDIKWYMSNLFTGAITHNARTALMWNIALNNGAPKLPGTTSCGGAGCRSIAQINSDGSYSLNQEFYAMAALSKAIIPKDAGGPFGKRIAVSVGGELNWALVVGAYVTDRVNSADWLRYSIVVLNWDDSVGGWNPQPVEATIEFRGKQAKYTFPVGVTTLWWFAPRTNLRNANANATASEPIEVYGETDGKQQRLALYNKPRHMASQSAQDSNVADSPADSQPAQSERLLLTESGESGAASGESISKLQPGGPAVKLDDLGPLVVNSDGTLSRIANWSTLTEAERANTIRVLSKRNKIRLANEEQKLQAGIADSS</sequence>
<evidence type="ECO:0000256" key="6">
    <source>
        <dbReference type="SAM" id="SignalP"/>
    </source>
</evidence>
<evidence type="ECO:0000256" key="2">
    <source>
        <dbReference type="ARBA" id="ARBA00022729"/>
    </source>
</evidence>
<proteinExistence type="inferred from homology"/>
<dbReference type="Proteomes" id="UP001362999">
    <property type="component" value="Unassembled WGS sequence"/>
</dbReference>
<evidence type="ECO:0000256" key="5">
    <source>
        <dbReference type="SAM" id="MobiDB-lite"/>
    </source>
</evidence>
<dbReference type="InterPro" id="IPR017853">
    <property type="entry name" value="GH"/>
</dbReference>
<dbReference type="InterPro" id="IPR033453">
    <property type="entry name" value="Glyco_hydro_30_TIM-barrel"/>
</dbReference>
<dbReference type="EMBL" id="JAWWNJ010000005">
    <property type="protein sequence ID" value="KAK7055091.1"/>
    <property type="molecule type" value="Genomic_DNA"/>
</dbReference>
<name>A0AAW0DUI4_9AGAR</name>
<dbReference type="InterPro" id="IPR013780">
    <property type="entry name" value="Glyco_hydro_b"/>
</dbReference>
<dbReference type="Gene3D" id="2.60.40.1180">
    <property type="entry name" value="Golgi alpha-mannosidase II"/>
    <property type="match status" value="1"/>
</dbReference>
<gene>
    <name evidence="8" type="ORF">R3P38DRAFT_3253216</name>
</gene>
<accession>A0AAW0DUI4</accession>
<keyword evidence="2 6" id="KW-0732">Signal</keyword>
<dbReference type="PANTHER" id="PTHR11069:SF23">
    <property type="entry name" value="LYSOSOMAL ACID GLUCOSYLCERAMIDASE"/>
    <property type="match status" value="1"/>
</dbReference>
<feature type="region of interest" description="Disordered" evidence="5">
    <location>
        <begin position="540"/>
        <end position="592"/>
    </location>
</feature>